<gene>
    <name evidence="4" type="primary">LOC105359621</name>
</gene>
<feature type="compositionally biased region" description="Polar residues" evidence="1">
    <location>
        <begin position="518"/>
        <end position="527"/>
    </location>
</feature>
<proteinExistence type="predicted"/>
<keyword evidence="3" id="KW-1185">Reference proteome</keyword>
<dbReference type="Proteomes" id="UP000695007">
    <property type="component" value="Unplaced"/>
</dbReference>
<name>A0AAJ6VK83_9HYME</name>
<dbReference type="PROSITE" id="PS51257">
    <property type="entry name" value="PROKAR_LIPOPROTEIN"/>
    <property type="match status" value="1"/>
</dbReference>
<evidence type="ECO:0000256" key="1">
    <source>
        <dbReference type="SAM" id="MobiDB-lite"/>
    </source>
</evidence>
<feature type="compositionally biased region" description="Low complexity" evidence="1">
    <location>
        <begin position="528"/>
        <end position="540"/>
    </location>
</feature>
<dbReference type="KEGG" id="csol:105359621"/>
<feature type="signal peptide" evidence="2">
    <location>
        <begin position="1"/>
        <end position="18"/>
    </location>
</feature>
<evidence type="ECO:0000313" key="4">
    <source>
        <dbReference type="RefSeq" id="XP_011494552.1"/>
    </source>
</evidence>
<dbReference type="AlphaFoldDB" id="A0AAJ6VK83"/>
<feature type="region of interest" description="Disordered" evidence="1">
    <location>
        <begin position="19"/>
        <end position="43"/>
    </location>
</feature>
<dbReference type="GeneID" id="105359621"/>
<evidence type="ECO:0000256" key="2">
    <source>
        <dbReference type="SAM" id="SignalP"/>
    </source>
</evidence>
<feature type="chain" id="PRO_5042554082" evidence="2">
    <location>
        <begin position="19"/>
        <end position="602"/>
    </location>
</feature>
<reference evidence="4" key="1">
    <citation type="submission" date="2025-08" db="UniProtKB">
        <authorList>
            <consortium name="RefSeq"/>
        </authorList>
    </citation>
    <scope>IDENTIFICATION</scope>
</reference>
<feature type="compositionally biased region" description="Polar residues" evidence="1">
    <location>
        <begin position="457"/>
        <end position="489"/>
    </location>
</feature>
<keyword evidence="2" id="KW-0732">Signal</keyword>
<organism evidence="3 4">
    <name type="scientific">Ceratosolen solmsi marchali</name>
    <dbReference type="NCBI Taxonomy" id="326594"/>
    <lineage>
        <taxon>Eukaryota</taxon>
        <taxon>Metazoa</taxon>
        <taxon>Ecdysozoa</taxon>
        <taxon>Arthropoda</taxon>
        <taxon>Hexapoda</taxon>
        <taxon>Insecta</taxon>
        <taxon>Pterygota</taxon>
        <taxon>Neoptera</taxon>
        <taxon>Endopterygota</taxon>
        <taxon>Hymenoptera</taxon>
        <taxon>Apocrita</taxon>
        <taxon>Proctotrupomorpha</taxon>
        <taxon>Chalcidoidea</taxon>
        <taxon>Agaonidae</taxon>
        <taxon>Agaoninae</taxon>
        <taxon>Ceratosolen</taxon>
    </lineage>
</organism>
<feature type="region of interest" description="Disordered" evidence="1">
    <location>
        <begin position="457"/>
        <end position="578"/>
    </location>
</feature>
<sequence length="602" mass="63404">MRLSILVGLVTTFSVVSCKDHSSHPDNTSQGRYKDRKNKRGIGDYSGVPYGGHSYQGFQTSPSSGISFTQGFPSFPGYAPFGSYGNINPLSHSPLNLSPQTSPGFSTIGAHNIGQSLNLGQNSGYNFQSPGLNFANLLGSSISSQNPYLSPNMGVYSHMEKTGPITFNSQGTVATQAQQQYTPIYPTGSQVGSSSYSIPVVLGSSQVSNLQGYRTSPSTLSSLSSQGLSIGSSPVNNGGSYSASYAPLTGDSSSHIVTGGYSMAASTPHQNTLLSSYSIPISTLTPAPSSSEYTMTISASPYNSAFNNPAYSNSLSASSYQLPLAAAAYANTPSSSSGDYTKYTSASSDDSIYTTSNQMRLGAAIKLESLSSPGMPSSSTNSGYSNSGNTNYAVSPNYSSNTLRSIPSKQSSYLLTSYGTPAMSYSIPSTSYGIPSHSQSLTTTNYNTKNSNQAYPSISFTSSNGPNYSNSENTHTMPSQSSSYQTESPYKTAARAILSVSSSRPSTSYESSTSSSSNDANSILNYKSSSSRPTSSLSNSIENYSLQSTSNSYDSGTDSSSSYSIPSTRYHRYPPNRSMPYIDSGEATGYDTISYSVPNAKY</sequence>
<feature type="compositionally biased region" description="Low complexity" evidence="1">
    <location>
        <begin position="548"/>
        <end position="564"/>
    </location>
</feature>
<dbReference type="RefSeq" id="XP_011494552.1">
    <property type="nucleotide sequence ID" value="XM_011496250.1"/>
</dbReference>
<feature type="compositionally biased region" description="Low complexity" evidence="1">
    <location>
        <begin position="499"/>
        <end position="517"/>
    </location>
</feature>
<accession>A0AAJ6VK83</accession>
<evidence type="ECO:0000313" key="3">
    <source>
        <dbReference type="Proteomes" id="UP000695007"/>
    </source>
</evidence>
<protein>
    <submittedName>
        <fullName evidence="4">Mucin-12-like</fullName>
    </submittedName>
</protein>